<evidence type="ECO:0000259" key="2">
    <source>
        <dbReference type="Pfam" id="PF06283"/>
    </source>
</evidence>
<dbReference type="PIRSF" id="PIRSF030013">
    <property type="entry name" value="ThuA"/>
    <property type="match status" value="1"/>
</dbReference>
<dbReference type="SUPFAM" id="SSF52317">
    <property type="entry name" value="Class I glutamine amidotransferase-like"/>
    <property type="match status" value="1"/>
</dbReference>
<dbReference type="EMBL" id="MLJW01000114">
    <property type="protein sequence ID" value="OIQ98787.1"/>
    <property type="molecule type" value="Genomic_DNA"/>
</dbReference>
<dbReference type="InterPro" id="IPR009381">
    <property type="entry name" value="Trehalose_catabolism_ThuA_prok"/>
</dbReference>
<feature type="region of interest" description="Disordered" evidence="1">
    <location>
        <begin position="234"/>
        <end position="256"/>
    </location>
</feature>
<name>A0A1J5SAL1_9ZZZZ</name>
<dbReference type="InterPro" id="IPR029062">
    <property type="entry name" value="Class_I_gatase-like"/>
</dbReference>
<dbReference type="Gene3D" id="3.40.50.880">
    <property type="match status" value="1"/>
</dbReference>
<gene>
    <name evidence="3" type="ORF">GALL_191530</name>
</gene>
<dbReference type="AlphaFoldDB" id="A0A1J5SAL1"/>
<accession>A0A1J5SAL1</accession>
<comment type="caution">
    <text evidence="3">The sequence shown here is derived from an EMBL/GenBank/DDBJ whole genome shotgun (WGS) entry which is preliminary data.</text>
</comment>
<organism evidence="3">
    <name type="scientific">mine drainage metagenome</name>
    <dbReference type="NCBI Taxonomy" id="410659"/>
    <lineage>
        <taxon>unclassified sequences</taxon>
        <taxon>metagenomes</taxon>
        <taxon>ecological metagenomes</taxon>
    </lineage>
</organism>
<evidence type="ECO:0000256" key="1">
    <source>
        <dbReference type="SAM" id="MobiDB-lite"/>
    </source>
</evidence>
<reference evidence="3" key="1">
    <citation type="submission" date="2016-10" db="EMBL/GenBank/DDBJ databases">
        <title>Sequence of Gallionella enrichment culture.</title>
        <authorList>
            <person name="Poehlein A."/>
            <person name="Muehling M."/>
            <person name="Daniel R."/>
        </authorList>
    </citation>
    <scope>NUCLEOTIDE SEQUENCE</scope>
</reference>
<evidence type="ECO:0000313" key="3">
    <source>
        <dbReference type="EMBL" id="OIQ98787.1"/>
    </source>
</evidence>
<sequence>MSQPIRVTVWGEFRHEKSNPRVAALYPQGMHETIAASLREQDGLEVRTAWLDQPEHGLTEAVLASTDVLIWWGHMAHGEVSDAVVARVKARVLEGMGMIALHSAHYSKIFKALMGTTCSLKWREANDKERLWVVNPAHPIARGLGEYFEIPTEEMYGEPFGIPEPDELVFISWYTGGEVFRSGATWRRGAGKVFYFRPGHETYPTYHHPQVRLVLANAVRWAHSAVRIPDVCPNTAPLEPLPPDPEAASRESIGYR</sequence>
<proteinExistence type="predicted"/>
<feature type="domain" description="ThuA-like" evidence="2">
    <location>
        <begin position="6"/>
        <end position="222"/>
    </location>
</feature>
<protein>
    <submittedName>
        <fullName evidence="3">Trehalose utilization</fullName>
    </submittedName>
</protein>
<dbReference type="Pfam" id="PF06283">
    <property type="entry name" value="ThuA"/>
    <property type="match status" value="1"/>
</dbReference>
<dbReference type="InterPro" id="IPR029010">
    <property type="entry name" value="ThuA-like"/>
</dbReference>